<evidence type="ECO:0000256" key="1">
    <source>
        <dbReference type="ARBA" id="ARBA00001971"/>
    </source>
</evidence>
<reference evidence="7 8" key="1">
    <citation type="submission" date="2015-01" db="EMBL/GenBank/DDBJ databases">
        <title>The Genome Sequence of Exophiala oligosperma CBS72588.</title>
        <authorList>
            <consortium name="The Broad Institute Genomics Platform"/>
            <person name="Cuomo C."/>
            <person name="de Hoog S."/>
            <person name="Gorbushina A."/>
            <person name="Stielow B."/>
            <person name="Teixiera M."/>
            <person name="Abouelleil A."/>
            <person name="Chapman S.B."/>
            <person name="Priest M."/>
            <person name="Young S.K."/>
            <person name="Wortman J."/>
            <person name="Nusbaum C."/>
            <person name="Birren B."/>
        </authorList>
    </citation>
    <scope>NUCLEOTIDE SEQUENCE [LARGE SCALE GENOMIC DNA]</scope>
    <source>
        <strain evidence="7 8">CBS 72588</strain>
    </source>
</reference>
<evidence type="ECO:0000256" key="5">
    <source>
        <dbReference type="PIRSR" id="PIRSR602401-1"/>
    </source>
</evidence>
<keyword evidence="2 5" id="KW-0479">Metal-binding</keyword>
<keyword evidence="8" id="KW-1185">Reference proteome</keyword>
<protein>
    <recommendedName>
        <fullName evidence="9">Benzoate 4-monooxygenase cytochrome P450</fullName>
    </recommendedName>
</protein>
<dbReference type="GO" id="GO:0004497">
    <property type="term" value="F:monooxygenase activity"/>
    <property type="evidence" value="ECO:0007669"/>
    <property type="project" value="InterPro"/>
</dbReference>
<feature type="region of interest" description="Disordered" evidence="6">
    <location>
        <begin position="798"/>
        <end position="818"/>
    </location>
</feature>
<dbReference type="CDD" id="cd11061">
    <property type="entry name" value="CYP67-like"/>
    <property type="match status" value="1"/>
</dbReference>
<dbReference type="PANTHER" id="PTHR24305">
    <property type="entry name" value="CYTOCHROME P450"/>
    <property type="match status" value="1"/>
</dbReference>
<dbReference type="OrthoDB" id="2789670at2759"/>
<evidence type="ECO:0000313" key="7">
    <source>
        <dbReference type="EMBL" id="KIW39783.1"/>
    </source>
</evidence>
<dbReference type="AlphaFoldDB" id="A0A0D2D9I7"/>
<dbReference type="InterPro" id="IPR001128">
    <property type="entry name" value="Cyt_P450"/>
</dbReference>
<dbReference type="GO" id="GO:0020037">
    <property type="term" value="F:heme binding"/>
    <property type="evidence" value="ECO:0007669"/>
    <property type="project" value="InterPro"/>
</dbReference>
<dbReference type="GO" id="GO:0016705">
    <property type="term" value="F:oxidoreductase activity, acting on paired donors, with incorporation or reduction of molecular oxygen"/>
    <property type="evidence" value="ECO:0007669"/>
    <property type="project" value="InterPro"/>
</dbReference>
<feature type="binding site" description="axial binding residue" evidence="5">
    <location>
        <position position="463"/>
    </location>
    <ligand>
        <name>heme</name>
        <dbReference type="ChEBI" id="CHEBI:30413"/>
    </ligand>
    <ligandPart>
        <name>Fe</name>
        <dbReference type="ChEBI" id="CHEBI:18248"/>
    </ligandPart>
</feature>
<evidence type="ECO:0000256" key="3">
    <source>
        <dbReference type="ARBA" id="ARBA00023002"/>
    </source>
</evidence>
<evidence type="ECO:0000256" key="2">
    <source>
        <dbReference type="ARBA" id="ARBA00022723"/>
    </source>
</evidence>
<feature type="region of interest" description="Disordered" evidence="6">
    <location>
        <begin position="603"/>
        <end position="627"/>
    </location>
</feature>
<sequence length="1092" mass="123407">MFGLLVFACSAVLVTLSLIVLPIVHYLRDAKGLRKYPQLSIWSGISDIPFIIEAHRGFRSRRLNELHKEYPVVRIGPNSLSYASHRAIKDIYGFNSTCTKDDMYDVLSGTHRHLADVTDKKEHARKRKTLSSAYAIKNLENWEYKVARMTERMIEAFDRRCTEPLKMRESPRMEDLNVEFWSWANYFTVSAIANIGLSEELGFLEKENDLITSERPDGTTKTVSFKECLDATLWVDSNLVWSYKWYHTAVRLADLFSATYRKKLQHKRDWDGIVWNRATARLKRHQRGEQLDDFFTALMHDKGGNPNHLEWGEIVAEISIMMNAGSDTTAIALNNVIYFLLKNPRCLATLRREVDANLDENDVVAPYDKVKHLPYLRACLDESLRIMPPNSFGLPRRTPPEGAMILGEWVPGNTTVSISTFVAHRDPVVFPNPEQFIPERWLGEAGKELQPYFIAFSAGSRGCIGRNISYLEQYVALASLLHRFEFALPSEHWQPTRREYFTCSPGPMPLKIWRREEASEHNSPQNSPLRFIDETGITQAQYSEPHAQKDQDLPEWDPGIDSGPATVKDSATTTYLGVQLDHDVVGQHQLCRETCLESAGIEAITSPRPGSDGSNNHGGSPISPSISLRTPAVTTLETAVPVSTEGEEGSYLLRAMLMRHFIDHLAGWFDLIDPERFFACTVPERAKTSAQLMNTVLCVSATHLLCLPYEQRARHISRPAVINDDVAIYYHNESIRPFMALTTDSTDIHDENLLAATVLLRWHEEIDAPRRADDEDRDLFLRVKNLLVTEQFQQVGSPMLHGTSAPAQQSWTTSGMTTDDGPGLRLSPGFSRGIRPHNLREASFWIAFRQEIYTCFLKEQRFELSLSNCSAFRSFDPAEDTVWANRLIVFCADCLEFCYSSVECQTGRTATPNILNSPMVATTARWAALKQQAEQWAASLPSSFDPIYYSPARDHPPWSNIFPELWYRSDCHVIGLQHLGIAQILLTVHDPTQPKLGPAVATSARQISQSVRMIVKKLCGMALGNPRIPPATGLAGLAIARAGGHFENRREQEALLGMLDVLRVEHGWTIGNTVEDLKAYWGTAIRYATDRE</sequence>
<dbReference type="RefSeq" id="XP_016259999.1">
    <property type="nucleotide sequence ID" value="XM_016409691.1"/>
</dbReference>
<keyword evidence="5" id="KW-0349">Heme</keyword>
<dbReference type="Gene3D" id="1.10.630.10">
    <property type="entry name" value="Cytochrome P450"/>
    <property type="match status" value="1"/>
</dbReference>
<dbReference type="EMBL" id="KN847339">
    <property type="protein sequence ID" value="KIW39783.1"/>
    <property type="molecule type" value="Genomic_DNA"/>
</dbReference>
<dbReference type="Pfam" id="PF00067">
    <property type="entry name" value="p450"/>
    <property type="match status" value="1"/>
</dbReference>
<name>A0A0D2D9I7_9EURO</name>
<feature type="region of interest" description="Disordered" evidence="6">
    <location>
        <begin position="543"/>
        <end position="568"/>
    </location>
</feature>
<dbReference type="InterPro" id="IPR017972">
    <property type="entry name" value="Cyt_P450_CS"/>
</dbReference>
<comment type="cofactor">
    <cofactor evidence="1 5">
        <name>heme</name>
        <dbReference type="ChEBI" id="CHEBI:30413"/>
    </cofactor>
</comment>
<dbReference type="PANTHER" id="PTHR24305:SF172">
    <property type="entry name" value="P450, PUTATIVE (EUROFUNG)-RELATED"/>
    <property type="match status" value="1"/>
</dbReference>
<gene>
    <name evidence="7" type="ORF">PV06_08368</name>
</gene>
<dbReference type="InterPro" id="IPR036396">
    <property type="entry name" value="Cyt_P450_sf"/>
</dbReference>
<evidence type="ECO:0000256" key="6">
    <source>
        <dbReference type="SAM" id="MobiDB-lite"/>
    </source>
</evidence>
<dbReference type="InterPro" id="IPR050121">
    <property type="entry name" value="Cytochrome_P450_monoxygenase"/>
</dbReference>
<evidence type="ECO:0000313" key="8">
    <source>
        <dbReference type="Proteomes" id="UP000053342"/>
    </source>
</evidence>
<dbReference type="PROSITE" id="PS00086">
    <property type="entry name" value="CYTOCHROME_P450"/>
    <property type="match status" value="1"/>
</dbReference>
<proteinExistence type="predicted"/>
<dbReference type="InterPro" id="IPR002401">
    <property type="entry name" value="Cyt_P450_E_grp-I"/>
</dbReference>
<feature type="compositionally biased region" description="Polar residues" evidence="6">
    <location>
        <begin position="612"/>
        <end position="627"/>
    </location>
</feature>
<dbReference type="VEuPathDB" id="FungiDB:PV06_08368"/>
<evidence type="ECO:0000256" key="4">
    <source>
        <dbReference type="ARBA" id="ARBA00023004"/>
    </source>
</evidence>
<dbReference type="Proteomes" id="UP000053342">
    <property type="component" value="Unassembled WGS sequence"/>
</dbReference>
<organism evidence="7 8">
    <name type="scientific">Exophiala oligosperma</name>
    <dbReference type="NCBI Taxonomy" id="215243"/>
    <lineage>
        <taxon>Eukaryota</taxon>
        <taxon>Fungi</taxon>
        <taxon>Dikarya</taxon>
        <taxon>Ascomycota</taxon>
        <taxon>Pezizomycotina</taxon>
        <taxon>Eurotiomycetes</taxon>
        <taxon>Chaetothyriomycetidae</taxon>
        <taxon>Chaetothyriales</taxon>
        <taxon>Herpotrichiellaceae</taxon>
        <taxon>Exophiala</taxon>
    </lineage>
</organism>
<dbReference type="SUPFAM" id="SSF48264">
    <property type="entry name" value="Cytochrome P450"/>
    <property type="match status" value="1"/>
</dbReference>
<dbReference type="PRINTS" id="PR00463">
    <property type="entry name" value="EP450I"/>
</dbReference>
<keyword evidence="3" id="KW-0560">Oxidoreductase</keyword>
<dbReference type="STRING" id="215243.A0A0D2D9I7"/>
<evidence type="ECO:0008006" key="9">
    <source>
        <dbReference type="Google" id="ProtNLM"/>
    </source>
</evidence>
<feature type="compositionally biased region" description="Polar residues" evidence="6">
    <location>
        <begin position="805"/>
        <end position="817"/>
    </location>
</feature>
<keyword evidence="4 5" id="KW-0408">Iron</keyword>
<dbReference type="HOGENOM" id="CLU_288352_0_0_1"/>
<dbReference type="PRINTS" id="PR00385">
    <property type="entry name" value="P450"/>
</dbReference>
<dbReference type="GO" id="GO:0005506">
    <property type="term" value="F:iron ion binding"/>
    <property type="evidence" value="ECO:0007669"/>
    <property type="project" value="InterPro"/>
</dbReference>
<accession>A0A0D2D9I7</accession>
<dbReference type="GeneID" id="27360442"/>